<dbReference type="KEGG" id="tuz:TUZN_1253"/>
<evidence type="ECO:0000313" key="3">
    <source>
        <dbReference type="Proteomes" id="UP000008138"/>
    </source>
</evidence>
<accession>F2L0R4</accession>
<dbReference type="Proteomes" id="UP000008138">
    <property type="component" value="Chromosome"/>
</dbReference>
<dbReference type="STRING" id="999630.TUZN_1253"/>
<protein>
    <recommendedName>
        <fullName evidence="4">Dolichol kinase</fullName>
    </recommendedName>
</protein>
<keyword evidence="3" id="KW-1185">Reference proteome</keyword>
<feature type="transmembrane region" description="Helical" evidence="1">
    <location>
        <begin position="6"/>
        <end position="24"/>
    </location>
</feature>
<keyword evidence="1" id="KW-0472">Membrane</keyword>
<dbReference type="AlphaFoldDB" id="F2L0R4"/>
<name>F2L0R4_THEU7</name>
<feature type="transmembrane region" description="Helical" evidence="1">
    <location>
        <begin position="160"/>
        <end position="188"/>
    </location>
</feature>
<reference key="2">
    <citation type="submission" date="2011-03" db="EMBL/GenBank/DDBJ databases">
        <title>Complete genome sequence of the thermoacidophilic crenarchaeon Thermoproteus uzoniensis 768-20.</title>
        <authorList>
            <person name="Mardanov A.V."/>
            <person name="Gumerov V.M."/>
            <person name="Beletsky A.V."/>
            <person name="Prokofeva M.I."/>
            <person name="Bonch-Osmolovskaya E.A."/>
            <person name="Ravin N.V."/>
            <person name="Skryabin K.G."/>
        </authorList>
    </citation>
    <scope>NUCLEOTIDE SEQUENCE</scope>
    <source>
        <strain>768-20</strain>
    </source>
</reference>
<feature type="transmembrane region" description="Helical" evidence="1">
    <location>
        <begin position="68"/>
        <end position="84"/>
    </location>
</feature>
<dbReference type="GeneID" id="10360780"/>
<gene>
    <name evidence="2" type="ordered locus">TUZN_1253</name>
</gene>
<dbReference type="eggNOG" id="arCOG01879">
    <property type="taxonomic scope" value="Archaea"/>
</dbReference>
<evidence type="ECO:0000313" key="2">
    <source>
        <dbReference type="EMBL" id="AEA12729.1"/>
    </source>
</evidence>
<dbReference type="HOGENOM" id="CLU_1280846_0_0_2"/>
<keyword evidence="1" id="KW-0812">Transmembrane</keyword>
<feature type="transmembrane region" description="Helical" evidence="1">
    <location>
        <begin position="127"/>
        <end position="148"/>
    </location>
</feature>
<feature type="transmembrane region" description="Helical" evidence="1">
    <location>
        <begin position="104"/>
        <end position="121"/>
    </location>
</feature>
<dbReference type="RefSeq" id="WP_013680065.1">
    <property type="nucleotide sequence ID" value="NC_015315.1"/>
</dbReference>
<reference evidence="2 3" key="1">
    <citation type="journal article" date="2011" name="J. Bacteriol.">
        <title>Complete genome sequence of the thermoacidophilic crenarchaeon Thermoproteus uzoniensis 768-20.</title>
        <authorList>
            <person name="Mardanov A.V."/>
            <person name="Gumerov V.M."/>
            <person name="Beletsky A.V."/>
            <person name="Prokofeva M.I."/>
            <person name="Bonch-Osmolovskaya E.A."/>
            <person name="Ravin N.V."/>
            <person name="Skryabin K.G."/>
        </authorList>
    </citation>
    <scope>NUCLEOTIDE SEQUENCE [LARGE SCALE GENOMIC DNA]</scope>
    <source>
        <strain evidence="2 3">768-20</strain>
    </source>
</reference>
<evidence type="ECO:0000256" key="1">
    <source>
        <dbReference type="SAM" id="Phobius"/>
    </source>
</evidence>
<dbReference type="EMBL" id="CP002590">
    <property type="protein sequence ID" value="AEA12729.1"/>
    <property type="molecule type" value="Genomic_DNA"/>
</dbReference>
<sequence length="216" mass="23843">MVSASDLAYAAVFLVWILFLSAYLTRKLYERWTARGMAPTRAVYFNRKIIHILAGGLVAVSLPLFSSWAIPVAMALLLSVFLYIPRRAGRLMYWFQTPDNAYEIHFTLSWALIVFLTWAVLGDLNIGIAAISFMAFGDAATGIVRNALFGRRTKSWWGNLAMAAVSIPIGYVYAGPIGALAGAVASVVEHFEWPPVDDNVTVPVVSFVIMLLPRLL</sequence>
<evidence type="ECO:0008006" key="4">
    <source>
        <dbReference type="Google" id="ProtNLM"/>
    </source>
</evidence>
<dbReference type="OrthoDB" id="100386at2157"/>
<keyword evidence="1" id="KW-1133">Transmembrane helix</keyword>
<proteinExistence type="predicted"/>
<organism evidence="2 3">
    <name type="scientific">Thermoproteus uzoniensis (strain 768-20)</name>
    <dbReference type="NCBI Taxonomy" id="999630"/>
    <lineage>
        <taxon>Archaea</taxon>
        <taxon>Thermoproteota</taxon>
        <taxon>Thermoprotei</taxon>
        <taxon>Thermoproteales</taxon>
        <taxon>Thermoproteaceae</taxon>
        <taxon>Thermoproteus</taxon>
    </lineage>
</organism>